<dbReference type="Proteomes" id="UP000030758">
    <property type="component" value="Unassembled WGS sequence"/>
</dbReference>
<dbReference type="Proteomes" id="UP000030764">
    <property type="component" value="Unassembled WGS sequence"/>
</dbReference>
<accession>A0A085NLX5</accession>
<sequence>MDIACLEDLYFKFNEMNKLLQSNELSLIKTELIPVKADVVQMQLRPRRILPISDLAKVSKEVKILEDYVHIYCQHLEMSHEDFLRRFDDLVIRNWVLYRFFVNALNVDIYL</sequence>
<evidence type="ECO:0000313" key="3">
    <source>
        <dbReference type="Proteomes" id="UP000030764"/>
    </source>
</evidence>
<keyword evidence="3" id="KW-1185">Reference proteome</keyword>
<gene>
    <name evidence="1" type="ORF">M513_00970</name>
    <name evidence="2" type="ORF">M514_00970</name>
</gene>
<proteinExistence type="predicted"/>
<organism evidence="2">
    <name type="scientific">Trichuris suis</name>
    <name type="common">pig whipworm</name>
    <dbReference type="NCBI Taxonomy" id="68888"/>
    <lineage>
        <taxon>Eukaryota</taxon>
        <taxon>Metazoa</taxon>
        <taxon>Ecdysozoa</taxon>
        <taxon>Nematoda</taxon>
        <taxon>Enoplea</taxon>
        <taxon>Dorylaimia</taxon>
        <taxon>Trichinellida</taxon>
        <taxon>Trichuridae</taxon>
        <taxon>Trichuris</taxon>
    </lineage>
</organism>
<evidence type="ECO:0000313" key="1">
    <source>
        <dbReference type="EMBL" id="KFD58207.1"/>
    </source>
</evidence>
<dbReference type="EMBL" id="KL367487">
    <property type="protein sequence ID" value="KFD70471.1"/>
    <property type="molecule type" value="Genomic_DNA"/>
</dbReference>
<reference evidence="2 3" key="1">
    <citation type="journal article" date="2014" name="Nat. Genet.">
        <title>Genome and transcriptome of the porcine whipworm Trichuris suis.</title>
        <authorList>
            <person name="Jex A.R."/>
            <person name="Nejsum P."/>
            <person name="Schwarz E.M."/>
            <person name="Hu L."/>
            <person name="Young N.D."/>
            <person name="Hall R.S."/>
            <person name="Korhonen P.K."/>
            <person name="Liao S."/>
            <person name="Thamsborg S."/>
            <person name="Xia J."/>
            <person name="Xu P."/>
            <person name="Wang S."/>
            <person name="Scheerlinck J.P."/>
            <person name="Hofmann A."/>
            <person name="Sternberg P.W."/>
            <person name="Wang J."/>
            <person name="Gasser R.B."/>
        </authorList>
    </citation>
    <scope>NUCLEOTIDE SEQUENCE [LARGE SCALE GENOMIC DNA]</scope>
    <source>
        <strain evidence="2">DCEP-RM93F</strain>
        <strain evidence="1">DCEP-RM93M</strain>
    </source>
</reference>
<dbReference type="EMBL" id="KL363185">
    <property type="protein sequence ID" value="KFD58207.1"/>
    <property type="molecule type" value="Genomic_DNA"/>
</dbReference>
<evidence type="ECO:0000313" key="2">
    <source>
        <dbReference type="EMBL" id="KFD70471.1"/>
    </source>
</evidence>
<protein>
    <submittedName>
        <fullName evidence="2">Uncharacterized protein</fullName>
    </submittedName>
</protein>
<name>A0A085NLX5_9BILA</name>
<dbReference type="AlphaFoldDB" id="A0A085NLX5"/>